<dbReference type="RefSeq" id="WP_143487046.1">
    <property type="nucleotide sequence ID" value="NZ_VJOY01000002.1"/>
</dbReference>
<dbReference type="GO" id="GO:0005737">
    <property type="term" value="C:cytoplasm"/>
    <property type="evidence" value="ECO:0007669"/>
    <property type="project" value="TreeGrafter"/>
</dbReference>
<dbReference type="InterPro" id="IPR036412">
    <property type="entry name" value="HAD-like_sf"/>
</dbReference>
<dbReference type="Proteomes" id="UP000315235">
    <property type="component" value="Unassembled WGS sequence"/>
</dbReference>
<dbReference type="InterPro" id="IPR006357">
    <property type="entry name" value="HAD-SF_hydro_IIA"/>
</dbReference>
<dbReference type="CDD" id="cd02523">
    <property type="entry name" value="PC_cytidylyltransferase"/>
    <property type="match status" value="1"/>
</dbReference>
<dbReference type="InterPro" id="IPR029044">
    <property type="entry name" value="Nucleotide-diphossugar_trans"/>
</dbReference>
<dbReference type="SUPFAM" id="SSF53448">
    <property type="entry name" value="Nucleotide-diphospho-sugar transferases"/>
    <property type="match status" value="1"/>
</dbReference>
<comment type="caution">
    <text evidence="3">The sequence shown here is derived from an EMBL/GenBank/DDBJ whole genome shotgun (WGS) entry which is preliminary data.</text>
</comment>
<name>A0A553H3V3_9PSED</name>
<dbReference type="Gene3D" id="3.40.50.1000">
    <property type="entry name" value="HAD superfamily/HAD-like"/>
    <property type="match status" value="2"/>
</dbReference>
<dbReference type="EMBL" id="VJOY01000002">
    <property type="protein sequence ID" value="TRX76418.1"/>
    <property type="molecule type" value="Genomic_DNA"/>
</dbReference>
<accession>A0A553H3V3</accession>
<keyword evidence="4" id="KW-1185">Reference proteome</keyword>
<dbReference type="Pfam" id="PF13344">
    <property type="entry name" value="Hydrolase_6"/>
    <property type="match status" value="1"/>
</dbReference>
<dbReference type="SUPFAM" id="SSF56784">
    <property type="entry name" value="HAD-like"/>
    <property type="match status" value="1"/>
</dbReference>
<keyword evidence="1" id="KW-0460">Magnesium</keyword>
<feature type="domain" description="MobA-like NTP transferase" evidence="2">
    <location>
        <begin position="3"/>
        <end position="129"/>
    </location>
</feature>
<dbReference type="GO" id="GO:0016779">
    <property type="term" value="F:nucleotidyltransferase activity"/>
    <property type="evidence" value="ECO:0007669"/>
    <property type="project" value="UniProtKB-ARBA"/>
</dbReference>
<dbReference type="Gene3D" id="3.90.550.10">
    <property type="entry name" value="Spore Coat Polysaccharide Biosynthesis Protein SpsA, Chain A"/>
    <property type="match status" value="1"/>
</dbReference>
<evidence type="ECO:0000256" key="1">
    <source>
        <dbReference type="ARBA" id="ARBA00022842"/>
    </source>
</evidence>
<proteinExistence type="predicted"/>
<protein>
    <submittedName>
        <fullName evidence="3">HAD-IIA family hydrolase</fullName>
    </submittedName>
</protein>
<reference evidence="3 4" key="1">
    <citation type="submission" date="2019-07" db="EMBL/GenBank/DDBJ databases">
        <title>Pseudomonas mangiferae sp. nov., isolated from bark of mango tree in Thailand.</title>
        <authorList>
            <person name="Srisuk N."/>
            <person name="Anurat P."/>
        </authorList>
    </citation>
    <scope>NUCLEOTIDE SEQUENCE [LARGE SCALE GENOMIC DNA]</scope>
    <source>
        <strain evidence="3 4">DMKU_BBB3-04</strain>
    </source>
</reference>
<sequence length="496" mass="54030">MLGVILAAGVGSRLRPMTNAKPKCLVTTAGKPILQYQIEAYRKAGVQQLIIVVGYEGHAIRDYCKHIKGIGITIVENPDYETTNNMYSLHLCRERVAGRPFILNNADLSIDPAIVARLVAFEAEDAVAVDTSSYDEESMKVTVNDAGFIDDISKGIAEADCFASSIDFYKFSSASSRVFFEEIDRIIHQERNLKDWTEVAMQRLFRAGRLSFPPCDIAGLDWVEVDNYQDLALSDRIFSGLDRRLQQVDTVLLDLDGTLFVGRDVIPGAPAAIERLQALGKRIHFLSNNSSKDKPDHAAALQALGIPCSPEQIVLSTDALVDYLLAEGVEKVHVLGTRSLQARLLAAGFQVGNGEPEYVVVGYDTELDYPKLVAACRHINAGTDILATHGDAFCPSEHGPIPDIGALLAMIKVATGKGPKKVFGKPSGEMVRPLIRQHGLDPARTLLVGDRLHTDILMARTLGCLGMLVLSGATTRDQLEDAEIVPDFVLDSLGHL</sequence>
<evidence type="ECO:0000259" key="2">
    <source>
        <dbReference type="Pfam" id="PF12804"/>
    </source>
</evidence>
<dbReference type="OrthoDB" id="9788272at2"/>
<dbReference type="PANTHER" id="PTHR19288:SF46">
    <property type="entry name" value="HALOACID DEHALOGENASE-LIKE HYDROLASE DOMAIN-CONTAINING PROTEIN 2"/>
    <property type="match status" value="1"/>
</dbReference>
<organism evidence="3 4">
    <name type="scientific">Pseudomonas mangiferae</name>
    <dbReference type="NCBI Taxonomy" id="2593654"/>
    <lineage>
        <taxon>Bacteria</taxon>
        <taxon>Pseudomonadati</taxon>
        <taxon>Pseudomonadota</taxon>
        <taxon>Gammaproteobacteria</taxon>
        <taxon>Pseudomonadales</taxon>
        <taxon>Pseudomonadaceae</taxon>
        <taxon>Pseudomonas</taxon>
    </lineage>
</organism>
<dbReference type="AlphaFoldDB" id="A0A553H3V3"/>
<evidence type="ECO:0000313" key="4">
    <source>
        <dbReference type="Proteomes" id="UP000315235"/>
    </source>
</evidence>
<keyword evidence="3" id="KW-0378">Hydrolase</keyword>
<dbReference type="InterPro" id="IPR023214">
    <property type="entry name" value="HAD_sf"/>
</dbReference>
<dbReference type="PANTHER" id="PTHR19288">
    <property type="entry name" value="4-NITROPHENYLPHOSPHATASE-RELATED"/>
    <property type="match status" value="1"/>
</dbReference>
<dbReference type="NCBIfam" id="TIGR01460">
    <property type="entry name" value="HAD-SF-IIA"/>
    <property type="match status" value="1"/>
</dbReference>
<dbReference type="GO" id="GO:0016791">
    <property type="term" value="F:phosphatase activity"/>
    <property type="evidence" value="ECO:0007669"/>
    <property type="project" value="TreeGrafter"/>
</dbReference>
<evidence type="ECO:0000313" key="3">
    <source>
        <dbReference type="EMBL" id="TRX76418.1"/>
    </source>
</evidence>
<dbReference type="Pfam" id="PF13242">
    <property type="entry name" value="Hydrolase_like"/>
    <property type="match status" value="1"/>
</dbReference>
<dbReference type="InterPro" id="IPR025877">
    <property type="entry name" value="MobA-like_NTP_Trfase"/>
</dbReference>
<dbReference type="Pfam" id="PF12804">
    <property type="entry name" value="NTP_transf_3"/>
    <property type="match status" value="1"/>
</dbReference>
<gene>
    <name evidence="3" type="ORF">FM069_04320</name>
</gene>